<keyword evidence="3" id="KW-1185">Reference proteome</keyword>
<dbReference type="PANTHER" id="PTHR35525:SF3">
    <property type="entry name" value="BLL6575 PROTEIN"/>
    <property type="match status" value="1"/>
</dbReference>
<organism evidence="2 3">
    <name type="scientific">Stackebrandtia albiflava</name>
    <dbReference type="NCBI Taxonomy" id="406432"/>
    <lineage>
        <taxon>Bacteria</taxon>
        <taxon>Bacillati</taxon>
        <taxon>Actinomycetota</taxon>
        <taxon>Actinomycetes</taxon>
        <taxon>Glycomycetales</taxon>
        <taxon>Glycomycetaceae</taxon>
        <taxon>Stackebrandtia</taxon>
    </lineage>
</organism>
<protein>
    <submittedName>
        <fullName evidence="2">Putative stress-induced transcription regulator</fullName>
    </submittedName>
</protein>
<dbReference type="Proteomes" id="UP000321617">
    <property type="component" value="Unassembled WGS sequence"/>
</dbReference>
<dbReference type="PANTHER" id="PTHR35525">
    <property type="entry name" value="BLL6575 PROTEIN"/>
    <property type="match status" value="1"/>
</dbReference>
<evidence type="ECO:0000259" key="1">
    <source>
        <dbReference type="Pfam" id="PF11706"/>
    </source>
</evidence>
<sequence>MISGQILTAPDGHRWHFDAGTLSLDFGYTGDFGWNEPVWEQLHEAGDLTEWLRDHVHPGVTEAGPDDLAEARRLRAAVVAAARHHVGVADADAEASAVIDVFAAGPDIPPQLVPAVPEGGWPVHSALAVVARDAVETFSGDLDRFRMCGGENCRLIFVDNSRPGRRRWCSMRRCGNRVKMQARRTRRADSTAG</sequence>
<dbReference type="InterPro" id="IPR010852">
    <property type="entry name" value="ABATE"/>
</dbReference>
<proteinExistence type="predicted"/>
<accession>A0A562V2G1</accession>
<evidence type="ECO:0000313" key="3">
    <source>
        <dbReference type="Proteomes" id="UP000321617"/>
    </source>
</evidence>
<dbReference type="Pfam" id="PF11706">
    <property type="entry name" value="zf-CGNR"/>
    <property type="match status" value="1"/>
</dbReference>
<dbReference type="SUPFAM" id="SSF160904">
    <property type="entry name" value="Jann2411-like"/>
    <property type="match status" value="1"/>
</dbReference>
<dbReference type="Gene3D" id="1.10.3300.10">
    <property type="entry name" value="Jann2411-like domain"/>
    <property type="match status" value="1"/>
</dbReference>
<reference evidence="2 3" key="1">
    <citation type="journal article" date="2013" name="Stand. Genomic Sci.">
        <title>Genomic Encyclopedia of Type Strains, Phase I: The one thousand microbial genomes (KMG-I) project.</title>
        <authorList>
            <person name="Kyrpides N.C."/>
            <person name="Woyke T."/>
            <person name="Eisen J.A."/>
            <person name="Garrity G."/>
            <person name="Lilburn T.G."/>
            <person name="Beck B.J."/>
            <person name="Whitman W.B."/>
            <person name="Hugenholtz P."/>
            <person name="Klenk H.P."/>
        </authorList>
    </citation>
    <scope>NUCLEOTIDE SEQUENCE [LARGE SCALE GENOMIC DNA]</scope>
    <source>
        <strain evidence="2 3">DSM 45044</strain>
    </source>
</reference>
<dbReference type="InterPro" id="IPR021005">
    <property type="entry name" value="Znf_CGNR"/>
</dbReference>
<dbReference type="EMBL" id="VLLL01000006">
    <property type="protein sequence ID" value="TWJ12079.1"/>
    <property type="molecule type" value="Genomic_DNA"/>
</dbReference>
<comment type="caution">
    <text evidence="2">The sequence shown here is derived from an EMBL/GenBank/DDBJ whole genome shotgun (WGS) entry which is preliminary data.</text>
</comment>
<dbReference type="AlphaFoldDB" id="A0A562V2G1"/>
<name>A0A562V2G1_9ACTN</name>
<feature type="domain" description="Zinc finger CGNR" evidence="1">
    <location>
        <begin position="144"/>
        <end position="187"/>
    </location>
</feature>
<dbReference type="Pfam" id="PF07336">
    <property type="entry name" value="ABATE"/>
    <property type="match status" value="1"/>
</dbReference>
<gene>
    <name evidence="2" type="ORF">LX16_2827</name>
</gene>
<dbReference type="RefSeq" id="WP_211354506.1">
    <property type="nucleotide sequence ID" value="NZ_BAABIJ010000002.1"/>
</dbReference>
<dbReference type="InterPro" id="IPR023286">
    <property type="entry name" value="ABATE_dom_sf"/>
</dbReference>
<evidence type="ECO:0000313" key="2">
    <source>
        <dbReference type="EMBL" id="TWJ12079.1"/>
    </source>
</evidence>